<gene>
    <name evidence="2" type="ORF">SEMRO_2110_G315010.1</name>
</gene>
<comment type="caution">
    <text evidence="2">The sequence shown here is derived from an EMBL/GenBank/DDBJ whole genome shotgun (WGS) entry which is preliminary data.</text>
</comment>
<dbReference type="Proteomes" id="UP001153069">
    <property type="component" value="Unassembled WGS sequence"/>
</dbReference>
<sequence>MVELSELNLTTPTPANEGEEGSDHREPRRFLKVMNKDVKRSMENLMKHVSQGCLSDPPAEKVKMRRVNPKTGRAFTARSTGTNEVDNRVLNDILSSATVGIARAERVLADHYEKSNAKKRVKPLGEEEVVTTRTDKLLLLNCFAKSCGYDRKDLPAQGVTAPPKLPFKEYMGFQFDLPEAFRPVEASAKDADDDNGEEGLADLAELILATDGNTLPTIRVYETTLEAYKRLTRDQPWVPFKGYDKTDHDDVDKAEEDLFQKLRTEYSRGAQPFSARGYGRMSEKWDIEVAKRVMQQMEEPDSGTVVILIRRKTFQMLQAHYDDFCAHIRRTQLAGILRDPAQEELNTTLRNNRRNMAPQQAATNVQPIRYNQMHGGATPFGAPTVLNTQVAARAMTFAPRENMQMAPFALRDVYPNQVPRPAATNPMGPNYKRNKYCVVCGYSKRENLQLLKQFGYECKGNCGHEECSKCGMRVELHDAANAVGPYCKNAASESSYYNDWYKEAPKVNNQI</sequence>
<dbReference type="AlphaFoldDB" id="A0A9N8HUL7"/>
<evidence type="ECO:0000256" key="1">
    <source>
        <dbReference type="SAM" id="MobiDB-lite"/>
    </source>
</evidence>
<evidence type="ECO:0000313" key="2">
    <source>
        <dbReference type="EMBL" id="CAB9527948.1"/>
    </source>
</evidence>
<proteinExistence type="predicted"/>
<keyword evidence="3" id="KW-1185">Reference proteome</keyword>
<evidence type="ECO:0000313" key="3">
    <source>
        <dbReference type="Proteomes" id="UP001153069"/>
    </source>
</evidence>
<accession>A0A9N8HUL7</accession>
<dbReference type="EMBL" id="CAICTM010002108">
    <property type="protein sequence ID" value="CAB9527948.1"/>
    <property type="molecule type" value="Genomic_DNA"/>
</dbReference>
<protein>
    <submittedName>
        <fullName evidence="2">Uncharacterized protein</fullName>
    </submittedName>
</protein>
<organism evidence="2 3">
    <name type="scientific">Seminavis robusta</name>
    <dbReference type="NCBI Taxonomy" id="568900"/>
    <lineage>
        <taxon>Eukaryota</taxon>
        <taxon>Sar</taxon>
        <taxon>Stramenopiles</taxon>
        <taxon>Ochrophyta</taxon>
        <taxon>Bacillariophyta</taxon>
        <taxon>Bacillariophyceae</taxon>
        <taxon>Bacillariophycidae</taxon>
        <taxon>Naviculales</taxon>
        <taxon>Naviculaceae</taxon>
        <taxon>Seminavis</taxon>
    </lineage>
</organism>
<reference evidence="2" key="1">
    <citation type="submission" date="2020-06" db="EMBL/GenBank/DDBJ databases">
        <authorList>
            <consortium name="Plant Systems Biology data submission"/>
        </authorList>
    </citation>
    <scope>NUCLEOTIDE SEQUENCE</scope>
    <source>
        <strain evidence="2">D6</strain>
    </source>
</reference>
<name>A0A9N8HUL7_9STRA</name>
<feature type="region of interest" description="Disordered" evidence="1">
    <location>
        <begin position="1"/>
        <end position="27"/>
    </location>
</feature>